<proteinExistence type="predicted"/>
<evidence type="ECO:0000313" key="2">
    <source>
        <dbReference type="EMBL" id="XBT81268.1"/>
    </source>
</evidence>
<dbReference type="EMBL" id="CP157974">
    <property type="protein sequence ID" value="XBT81268.1"/>
    <property type="molecule type" value="Genomic_DNA"/>
</dbReference>
<dbReference type="InterPro" id="IPR013196">
    <property type="entry name" value="HTH_11"/>
</dbReference>
<dbReference type="GO" id="GO:0003677">
    <property type="term" value="F:DNA binding"/>
    <property type="evidence" value="ECO:0007669"/>
    <property type="project" value="InterPro"/>
</dbReference>
<gene>
    <name evidence="2" type="ORF">ABIH81_27050</name>
</gene>
<reference evidence="2" key="1">
    <citation type="submission" date="2024-06" db="EMBL/GenBank/DDBJ databases">
        <title>Micromonospora sp. strain HUAS YX12 genome sequences.</title>
        <authorList>
            <person name="Mo P."/>
        </authorList>
    </citation>
    <scope>NUCLEOTIDE SEQUENCE</scope>
    <source>
        <strain evidence="2">HUAS YX12</strain>
    </source>
</reference>
<dbReference type="Gene3D" id="1.10.10.10">
    <property type="entry name" value="Winged helix-like DNA-binding domain superfamily/Winged helix DNA-binding domain"/>
    <property type="match status" value="1"/>
</dbReference>
<dbReference type="RefSeq" id="WP_349877725.1">
    <property type="nucleotide sequence ID" value="NZ_CP157974.1"/>
</dbReference>
<dbReference type="Pfam" id="PF08279">
    <property type="entry name" value="HTH_11"/>
    <property type="match status" value="1"/>
</dbReference>
<accession>A0AAU7QYE3</accession>
<dbReference type="InterPro" id="IPR036388">
    <property type="entry name" value="WH-like_DNA-bd_sf"/>
</dbReference>
<feature type="domain" description="Helix-turn-helix type 11" evidence="1">
    <location>
        <begin position="7"/>
        <end position="30"/>
    </location>
</feature>
<organism evidence="2">
    <name type="scientific">Micromonospora sp. HUAS YX12</name>
    <dbReference type="NCBI Taxonomy" id="3156396"/>
    <lineage>
        <taxon>Bacteria</taxon>
        <taxon>Bacillati</taxon>
        <taxon>Actinomycetota</taxon>
        <taxon>Actinomycetes</taxon>
        <taxon>Micromonosporales</taxon>
        <taxon>Micromonosporaceae</taxon>
        <taxon>Micromonospora</taxon>
    </lineage>
</organism>
<dbReference type="AlphaFoldDB" id="A0AAU7QYE3"/>
<dbReference type="SUPFAM" id="SSF46894">
    <property type="entry name" value="C-terminal effector domain of the bipartite response regulators"/>
    <property type="match status" value="1"/>
</dbReference>
<sequence>MAGVPDKSIASQLGVSRRTVQRRLADLMAAAGVDTRPGLAFQPARRGWI</sequence>
<name>A0AAU7QYE3_9ACTN</name>
<dbReference type="GO" id="GO:0006355">
    <property type="term" value="P:regulation of DNA-templated transcription"/>
    <property type="evidence" value="ECO:0007669"/>
    <property type="project" value="InterPro"/>
</dbReference>
<dbReference type="InterPro" id="IPR016032">
    <property type="entry name" value="Sig_transdc_resp-reg_C-effctor"/>
</dbReference>
<evidence type="ECO:0000259" key="1">
    <source>
        <dbReference type="Pfam" id="PF08279"/>
    </source>
</evidence>
<protein>
    <submittedName>
        <fullName evidence="2">HTH domain-containing protein</fullName>
    </submittedName>
</protein>